<feature type="region of interest" description="Disordered" evidence="1">
    <location>
        <begin position="830"/>
        <end position="868"/>
    </location>
</feature>
<accession>A0ABD5WTB2</accession>
<sequence length="868" mass="89946">MTVFEQDFLSRQEIGSTEFNMRADRVNDPVERTVTATLENQGDGEAEIWVRLNCASNPFSPPLTTWRTEEVSIPVVAQGDGSTPTPTPTPEPDTPTPTPTPTPEPATPTPTPTPEPDTPTPTPTPTPEPDTPTPTPTPEPATPTPTPTPEPATPTPTPTPEPATPTPTPASTDVDSCTTITESGTYDLTSDIDASDDGPCIHIRASDVTLEGNGNTISGPGGEDSLGLLVYNGPADGFGDGERLTNVTVRDVEIADWGEGVRAGPEAGSPGPQVELDGVTLSNAGGIGLYGADDSVLRDVTVTDSKNGLYLWETSNVVGEGITLADNAGVGLFLAQVVEDSRFSDVTISGNEGGGIAFSTDAAGNTVTDATVENNDEYGVRFSDSRDNLFEQSTVAGSSSPAVIADNAAGDQVEAVTIRSGEAAAVEIRSDSDLGLADVSIDSQISVRTPDGGSPASFDATRDNPVRISTTAVDELGGDQPGEALVERGVTVSNADSNVVATFEPSDPGPDASVQLFRFVGGSWSPIDGATGSSPTATLSGSESVAPFGVRAVEPDDEETPEAPTPDDADDEQPPETPTPDDADDEQPPETPTPDDADDEQPPETPTPDDADDEQPPETPTPDDESSDTQATTERTLEIISTAENEFEYEFVFEGTAEKSETDTMAADSSDDVESRDDGTVVISGSTGDNSGDAFAVTGEFVSGTITGGESNYEILLGGDDITDQVTAVDDSDDDEDTDVDDVEMSVLRILSTEDNQFEYEIVVAGTAVKSETDTEAADSSDDVETRGDGTVVIFGSTGDNSGDAYEITGTVEEARVIGVSDGFEILVDGEPIDVETAAESDSDDADDSDDAEERIDATIGGVGASPV</sequence>
<reference evidence="3 4" key="1">
    <citation type="journal article" date="2019" name="Int. J. Syst. Evol. Microbiol.">
        <title>The Global Catalogue of Microorganisms (GCM) 10K type strain sequencing project: providing services to taxonomists for standard genome sequencing and annotation.</title>
        <authorList>
            <consortium name="The Broad Institute Genomics Platform"/>
            <consortium name="The Broad Institute Genome Sequencing Center for Infectious Disease"/>
            <person name="Wu L."/>
            <person name="Ma J."/>
        </authorList>
    </citation>
    <scope>NUCLEOTIDE SEQUENCE [LARGE SCALE GENOMIC DNA]</scope>
    <source>
        <strain evidence="3 4">DT55</strain>
    </source>
</reference>
<evidence type="ECO:0000313" key="4">
    <source>
        <dbReference type="Proteomes" id="UP001596388"/>
    </source>
</evidence>
<feature type="region of interest" description="Disordered" evidence="1">
    <location>
        <begin position="655"/>
        <end position="692"/>
    </location>
</feature>
<dbReference type="Proteomes" id="UP001596388">
    <property type="component" value="Unassembled WGS sequence"/>
</dbReference>
<dbReference type="EMBL" id="JBHTAG010000001">
    <property type="protein sequence ID" value="MFC7095708.1"/>
    <property type="molecule type" value="Genomic_DNA"/>
</dbReference>
<dbReference type="SMART" id="SM00710">
    <property type="entry name" value="PbH1"/>
    <property type="match status" value="8"/>
</dbReference>
<dbReference type="AlphaFoldDB" id="A0ABD5WTB2"/>
<name>A0ABD5WTB2_9EURY</name>
<keyword evidence="4" id="KW-1185">Reference proteome</keyword>
<dbReference type="InterPro" id="IPR006626">
    <property type="entry name" value="PbH1"/>
</dbReference>
<dbReference type="InterPro" id="IPR011050">
    <property type="entry name" value="Pectin_lyase_fold/virulence"/>
</dbReference>
<organism evidence="3 4">
    <name type="scientific">Halobaculum marinum</name>
    <dbReference type="NCBI Taxonomy" id="3031996"/>
    <lineage>
        <taxon>Archaea</taxon>
        <taxon>Methanobacteriati</taxon>
        <taxon>Methanobacteriota</taxon>
        <taxon>Stenosarchaea group</taxon>
        <taxon>Halobacteria</taxon>
        <taxon>Halobacteriales</taxon>
        <taxon>Haloferacaceae</taxon>
        <taxon>Halobaculum</taxon>
    </lineage>
</organism>
<feature type="domain" description="Right handed beta helix" evidence="2">
    <location>
        <begin position="246"/>
        <end position="394"/>
    </location>
</feature>
<feature type="compositionally biased region" description="Acidic residues" evidence="1">
    <location>
        <begin position="774"/>
        <end position="783"/>
    </location>
</feature>
<dbReference type="InterPro" id="IPR012334">
    <property type="entry name" value="Pectin_lyas_fold"/>
</dbReference>
<feature type="region of interest" description="Disordered" evidence="1">
    <location>
        <begin position="551"/>
        <end position="635"/>
    </location>
</feature>
<feature type="compositionally biased region" description="Pro residues" evidence="1">
    <location>
        <begin position="85"/>
        <end position="168"/>
    </location>
</feature>
<feature type="region of interest" description="Disordered" evidence="1">
    <location>
        <begin position="771"/>
        <end position="790"/>
    </location>
</feature>
<dbReference type="SUPFAM" id="SSF51126">
    <property type="entry name" value="Pectin lyase-like"/>
    <property type="match status" value="1"/>
</dbReference>
<dbReference type="GeneID" id="79271917"/>
<feature type="compositionally biased region" description="Acidic residues" evidence="1">
    <location>
        <begin position="831"/>
        <end position="854"/>
    </location>
</feature>
<protein>
    <submittedName>
        <fullName evidence="3">Right-handed parallel beta-helix repeat-containing protein</fullName>
    </submittedName>
</protein>
<evidence type="ECO:0000313" key="3">
    <source>
        <dbReference type="EMBL" id="MFC7095708.1"/>
    </source>
</evidence>
<dbReference type="Pfam" id="PF13229">
    <property type="entry name" value="Beta_helix"/>
    <property type="match status" value="1"/>
</dbReference>
<dbReference type="InterPro" id="IPR039448">
    <property type="entry name" value="Beta_helix"/>
</dbReference>
<feature type="region of interest" description="Disordered" evidence="1">
    <location>
        <begin position="76"/>
        <end position="178"/>
    </location>
</feature>
<proteinExistence type="predicted"/>
<dbReference type="Gene3D" id="2.160.20.10">
    <property type="entry name" value="Single-stranded right-handed beta-helix, Pectin lyase-like"/>
    <property type="match status" value="1"/>
</dbReference>
<evidence type="ECO:0000259" key="2">
    <source>
        <dbReference type="Pfam" id="PF13229"/>
    </source>
</evidence>
<gene>
    <name evidence="3" type="ORF">ACFQKD_00180</name>
</gene>
<feature type="compositionally biased region" description="Acidic residues" evidence="1">
    <location>
        <begin position="555"/>
        <end position="627"/>
    </location>
</feature>
<evidence type="ECO:0000256" key="1">
    <source>
        <dbReference type="SAM" id="MobiDB-lite"/>
    </source>
</evidence>
<dbReference type="PRINTS" id="PR01217">
    <property type="entry name" value="PRICHEXTENSN"/>
</dbReference>
<dbReference type="RefSeq" id="WP_276239686.1">
    <property type="nucleotide sequence ID" value="NZ_CP119991.1"/>
</dbReference>
<comment type="caution">
    <text evidence="3">The sequence shown here is derived from an EMBL/GenBank/DDBJ whole genome shotgun (WGS) entry which is preliminary data.</text>
</comment>